<evidence type="ECO:0000256" key="8">
    <source>
        <dbReference type="ARBA" id="ARBA00041375"/>
    </source>
</evidence>
<dbReference type="InterPro" id="IPR012678">
    <property type="entry name" value="Ribosomal_uL23/eL15/eS24_sf"/>
</dbReference>
<protein>
    <recommendedName>
        <fullName evidence="7">Large ribosomal subunit protein uL23m</fullName>
    </recommendedName>
    <alternativeName>
        <fullName evidence="8">39S ribosomal protein L23, mitochondrial</fullName>
    </alternativeName>
</protein>
<dbReference type="PANTHER" id="PTHR12059">
    <property type="entry name" value="RIBOSOMAL PROTEIN L23-RELATED"/>
    <property type="match status" value="1"/>
</dbReference>
<comment type="similarity">
    <text evidence="2">Belongs to the universal ribosomal protein uL23 family.</text>
</comment>
<evidence type="ECO:0000256" key="7">
    <source>
        <dbReference type="ARBA" id="ARBA00039977"/>
    </source>
</evidence>
<keyword evidence="5" id="KW-0687">Ribonucleoprotein</keyword>
<name>A0AAW1TZQ8_9CUCU</name>
<dbReference type="InterPro" id="IPR013025">
    <property type="entry name" value="Ribosomal_uL23-like"/>
</dbReference>
<dbReference type="FunFam" id="3.30.70.330:FF:000284">
    <property type="entry name" value="39S ribosomal protein L23, mitochondrial"/>
    <property type="match status" value="1"/>
</dbReference>
<dbReference type="InterPro" id="IPR012677">
    <property type="entry name" value="Nucleotide-bd_a/b_plait_sf"/>
</dbReference>
<reference evidence="9 10" key="1">
    <citation type="submission" date="2023-03" db="EMBL/GenBank/DDBJ databases">
        <title>Genome insight into feeding habits of ladybird beetles.</title>
        <authorList>
            <person name="Li H.-S."/>
            <person name="Huang Y.-H."/>
            <person name="Pang H."/>
        </authorList>
    </citation>
    <scope>NUCLEOTIDE SEQUENCE [LARGE SCALE GENOMIC DNA]</scope>
    <source>
        <strain evidence="9">SYSU_2023b</strain>
        <tissue evidence="9">Whole body</tissue>
    </source>
</reference>
<evidence type="ECO:0000313" key="10">
    <source>
        <dbReference type="Proteomes" id="UP001431783"/>
    </source>
</evidence>
<comment type="caution">
    <text evidence="9">The sequence shown here is derived from an EMBL/GenBank/DDBJ whole genome shotgun (WGS) entry which is preliminary data.</text>
</comment>
<dbReference type="Proteomes" id="UP001431783">
    <property type="component" value="Unassembled WGS sequence"/>
</dbReference>
<dbReference type="Pfam" id="PF00276">
    <property type="entry name" value="Ribosomal_L23"/>
    <property type="match status" value="1"/>
</dbReference>
<evidence type="ECO:0000256" key="2">
    <source>
        <dbReference type="ARBA" id="ARBA00006700"/>
    </source>
</evidence>
<evidence type="ECO:0000256" key="4">
    <source>
        <dbReference type="ARBA" id="ARBA00023128"/>
    </source>
</evidence>
<comment type="subcellular location">
    <subcellularLocation>
        <location evidence="1">Mitochondrion</location>
    </subcellularLocation>
</comment>
<dbReference type="GO" id="GO:0003735">
    <property type="term" value="F:structural constituent of ribosome"/>
    <property type="evidence" value="ECO:0007669"/>
    <property type="project" value="InterPro"/>
</dbReference>
<evidence type="ECO:0000256" key="6">
    <source>
        <dbReference type="ARBA" id="ARBA00038782"/>
    </source>
</evidence>
<accession>A0AAW1TZQ8</accession>
<comment type="subunit">
    <text evidence="6">Component of the mitochondrial ribosome large subunit (39S) which comprises a 16S rRNA and about 50 distinct proteins.</text>
</comment>
<evidence type="ECO:0000256" key="5">
    <source>
        <dbReference type="ARBA" id="ARBA00023274"/>
    </source>
</evidence>
<keyword evidence="3" id="KW-0689">Ribosomal protein</keyword>
<keyword evidence="4" id="KW-0496">Mitochondrion</keyword>
<evidence type="ECO:0000313" key="9">
    <source>
        <dbReference type="EMBL" id="KAK9875768.1"/>
    </source>
</evidence>
<keyword evidence="10" id="KW-1185">Reference proteome</keyword>
<gene>
    <name evidence="9" type="ORF">WA026_009561</name>
</gene>
<dbReference type="GO" id="GO:0005762">
    <property type="term" value="C:mitochondrial large ribosomal subunit"/>
    <property type="evidence" value="ECO:0007669"/>
    <property type="project" value="TreeGrafter"/>
</dbReference>
<evidence type="ECO:0000256" key="1">
    <source>
        <dbReference type="ARBA" id="ARBA00004173"/>
    </source>
</evidence>
<dbReference type="Gene3D" id="3.30.70.330">
    <property type="match status" value="1"/>
</dbReference>
<proteinExistence type="inferred from homology"/>
<dbReference type="AlphaFoldDB" id="A0AAW1TZQ8"/>
<dbReference type="SUPFAM" id="SSF54189">
    <property type="entry name" value="Ribosomal proteins S24e, L23 and L15e"/>
    <property type="match status" value="1"/>
</dbReference>
<dbReference type="GO" id="GO:0032543">
    <property type="term" value="P:mitochondrial translation"/>
    <property type="evidence" value="ECO:0007669"/>
    <property type="project" value="TreeGrafter"/>
</dbReference>
<organism evidence="9 10">
    <name type="scientific">Henosepilachna vigintioctopunctata</name>
    <dbReference type="NCBI Taxonomy" id="420089"/>
    <lineage>
        <taxon>Eukaryota</taxon>
        <taxon>Metazoa</taxon>
        <taxon>Ecdysozoa</taxon>
        <taxon>Arthropoda</taxon>
        <taxon>Hexapoda</taxon>
        <taxon>Insecta</taxon>
        <taxon>Pterygota</taxon>
        <taxon>Neoptera</taxon>
        <taxon>Endopterygota</taxon>
        <taxon>Coleoptera</taxon>
        <taxon>Polyphaga</taxon>
        <taxon>Cucujiformia</taxon>
        <taxon>Coccinelloidea</taxon>
        <taxon>Coccinellidae</taxon>
        <taxon>Epilachninae</taxon>
        <taxon>Epilachnini</taxon>
        <taxon>Henosepilachna</taxon>
    </lineage>
</organism>
<evidence type="ECO:0000256" key="3">
    <source>
        <dbReference type="ARBA" id="ARBA00022980"/>
    </source>
</evidence>
<sequence length="149" mass="17662">MSTRWYPLYQTGGPQLRVFLPNFWMKLVRPTHDQPQNVVQFSCSMEMTTPDIKNYLEKIYNVKTIDIRTRIALGKTKKQPGKGYIIKDDDIKYAYVTLHSSQKFDFPDLFPERKEDEADKRTMDEIKDGFKKYLETTKNRPNLPGWFSI</sequence>
<dbReference type="EMBL" id="JARQZJ010000034">
    <property type="protein sequence ID" value="KAK9875768.1"/>
    <property type="molecule type" value="Genomic_DNA"/>
</dbReference>
<dbReference type="PANTHER" id="PTHR12059:SF5">
    <property type="entry name" value="LARGE RIBOSOMAL SUBUNIT PROTEIN UL23M"/>
    <property type="match status" value="1"/>
</dbReference>